<dbReference type="KEGG" id="mru:mru_1604"/>
<organism evidence="4 5">
    <name type="scientific">Methanobrevibacter ruminantium (strain ATCC 35063 / DSM 1093 / JCM 13430 / OCM 146 / M1)</name>
    <name type="common">Methanobacterium ruminantium</name>
    <dbReference type="NCBI Taxonomy" id="634498"/>
    <lineage>
        <taxon>Archaea</taxon>
        <taxon>Methanobacteriati</taxon>
        <taxon>Methanobacteriota</taxon>
        <taxon>Methanomada group</taxon>
        <taxon>Methanobacteria</taxon>
        <taxon>Methanobacteriales</taxon>
        <taxon>Methanobacteriaceae</taxon>
        <taxon>Methanobrevibacter</taxon>
    </lineage>
</organism>
<evidence type="ECO:0000313" key="5">
    <source>
        <dbReference type="Proteomes" id="UP000008680"/>
    </source>
</evidence>
<dbReference type="InterPro" id="IPR038765">
    <property type="entry name" value="Papain-like_cys_pep_sf"/>
</dbReference>
<feature type="compositionally biased region" description="Polar residues" evidence="2">
    <location>
        <begin position="83"/>
        <end position="94"/>
    </location>
</feature>
<dbReference type="PATRIC" id="fig|634498.28.peg.1604"/>
<evidence type="ECO:0000259" key="3">
    <source>
        <dbReference type="PROSITE" id="PS51127"/>
    </source>
</evidence>
<dbReference type="PROSITE" id="PS51127">
    <property type="entry name" value="BIG1"/>
    <property type="match status" value="1"/>
</dbReference>
<feature type="compositionally biased region" description="Low complexity" evidence="2">
    <location>
        <begin position="95"/>
        <end position="123"/>
    </location>
</feature>
<feature type="compositionally biased region" description="Low complexity" evidence="2">
    <location>
        <begin position="72"/>
        <end position="82"/>
    </location>
</feature>
<evidence type="ECO:0000313" key="4">
    <source>
        <dbReference type="EMBL" id="ADC47454.1"/>
    </source>
</evidence>
<dbReference type="eggNOG" id="arCOG02488">
    <property type="taxonomic scope" value="Archaea"/>
</dbReference>
<dbReference type="InterPro" id="IPR008964">
    <property type="entry name" value="Invasin/intimin_cell_adhesion"/>
</dbReference>
<sequence length="998" mass="105819">MLLVLMALLILAMSCVSASNASDNLDDLTISDSNSLDLVSTSNSDILSSDSGVSSDDSSNDASGDVLGSDVSSNESNNQSQSTLDSNNQSQSGLDSDNSTLLDSQSNNQSNSESSDSSDSSETVIKNATSISVSSKTVVRGNSLNITLKDNASTLLSNKTVTFTFNGKTYNKTTNAKGIASLTLTATPKKYLVKIAFVGDELYEASSKSVNVTLSKTPTSISNSGKSIVRGKLYKLTLKDAKGKALSGKKISISFNGKKYTKTTNSNGQVNLTINVNVGKTYKMTYKFAGDSNYLSSSGSVSIKVKMGTSIIGSGSSIVKGKSYTVTLKNANGAVLSNQKIAFTLSGKTYNRTTNAKGQASLKIGLSSGKTYNLTYKYAGNSYYGGSSGKVSLFVKTPTTMKNSGKTIVSGETYKVTLKDADGKSLANKKVSITFNNKTYAKTTNSNGQASLTIKGTFGRSYPLSYKFAGDSKYGPSSGSLCLRVKKATSLKGSASSIVQGKSYTVTLKDSNSTPLANQTIVFTLDTKKYNRTTNAKGQASLKIGLAAGKTYNLAYKYSGTSYYNGSSGSVKLKVKFPTSLTNSGKSVMNGTGYNIVLKDSKSNLVSNKTISIGFNGKTYDEITDANGTVTLLIDANVPKTYKMTYKFAGDSDYGASSGTVNLTVKFKNAFTISQIISASSSLKSYVLKNKKVPATVSVNGVSLNLTSFTYLMAKATISINSNKTSGSILLVPVDSNYTNNGSRINANLYKANYIDLAKKVISSAEANKLVPNSVSTNIGLVSHDLYSFGLAKALVFFNSDHYLPNYLILSSDDVGEKHSTVIPSNARGNASQFKAGLNEAETLTAAQIAKYLVASGHDATNSEIKALAAKLVSGKTSLWDKANAIFTFARDNITYSYYADSKKGAAGTLSSKSGNCCDHSNLIVSLCRAANITARFSHAQGCTFSSGLVAGHVWAQIYIDGVWYTADATSRRNSLGNIVNWNTNHYNTLKQYDHLSF</sequence>
<dbReference type="Gene3D" id="3.10.620.30">
    <property type="match status" value="1"/>
</dbReference>
<keyword evidence="5" id="KW-1185">Reference proteome</keyword>
<comment type="similarity">
    <text evidence="1">Belongs to the intimin/invasin family.</text>
</comment>
<dbReference type="EMBL" id="CP001719">
    <property type="protein sequence ID" value="ADC47454.1"/>
    <property type="molecule type" value="Genomic_DNA"/>
</dbReference>
<protein>
    <submittedName>
        <fullName evidence="4">Adhesin-like protein with transglutaminase domain</fullName>
    </submittedName>
</protein>
<proteinExistence type="inferred from homology"/>
<dbReference type="PANTHER" id="PTHR33490:SF3">
    <property type="entry name" value="CONSERVED INTEGRAL MEMBRANE PROTEIN"/>
    <property type="match status" value="1"/>
</dbReference>
<evidence type="ECO:0000256" key="1">
    <source>
        <dbReference type="ARBA" id="ARBA00010116"/>
    </source>
</evidence>
<dbReference type="SUPFAM" id="SSF49373">
    <property type="entry name" value="Invasin/intimin cell-adhesion fragments"/>
    <property type="match status" value="1"/>
</dbReference>
<accession>D3E4R0</accession>
<dbReference type="Gene3D" id="2.60.40.10">
    <property type="entry name" value="Immunoglobulins"/>
    <property type="match status" value="4"/>
</dbReference>
<reference evidence="4 5" key="1">
    <citation type="journal article" date="2010" name="PLoS ONE">
        <title>The genome sequence of the rumen methanogen Methanobrevibacter ruminantium reveals new possibilities for controlling ruminant methane emissions.</title>
        <authorList>
            <person name="Leahy S.C."/>
            <person name="Kelly W.J."/>
            <person name="Altermann E."/>
            <person name="Ronimus R.S."/>
            <person name="Yeoman C.J."/>
            <person name="Pacheco D.M."/>
            <person name="Li D."/>
            <person name="Kong Z."/>
            <person name="McTavish S."/>
            <person name="Sang C."/>
            <person name="Lambie S.C."/>
            <person name="Janssen P.H."/>
            <person name="Dey D."/>
            <person name="Attwood G.T."/>
        </authorList>
    </citation>
    <scope>NUCLEOTIDE SEQUENCE [LARGE SCALE GENOMIC DNA]</scope>
    <source>
        <strain evidence="5">ATCC 35063 / DSM 1093 / JCM 13430 / OCM 146 / M1</strain>
    </source>
</reference>
<feature type="domain" description="Big-1" evidence="3">
    <location>
        <begin position="128"/>
        <end position="215"/>
    </location>
</feature>
<dbReference type="AlphaFoldDB" id="D3E4R0"/>
<dbReference type="eggNOG" id="arCOG03946">
    <property type="taxonomic scope" value="Archaea"/>
</dbReference>
<gene>
    <name evidence="4" type="ordered locus">mru_1604</name>
</gene>
<dbReference type="eggNOG" id="arCOG02486">
    <property type="taxonomic scope" value="Archaea"/>
</dbReference>
<dbReference type="STRING" id="634498.mru_1604"/>
<dbReference type="InterPro" id="IPR002931">
    <property type="entry name" value="Transglutaminase-like"/>
</dbReference>
<dbReference type="Pfam" id="PF01841">
    <property type="entry name" value="Transglut_core"/>
    <property type="match status" value="1"/>
</dbReference>
<dbReference type="SMART" id="SM00460">
    <property type="entry name" value="TGc"/>
    <property type="match status" value="1"/>
</dbReference>
<evidence type="ECO:0000256" key="2">
    <source>
        <dbReference type="SAM" id="MobiDB-lite"/>
    </source>
</evidence>
<dbReference type="InterPro" id="IPR013783">
    <property type="entry name" value="Ig-like_fold"/>
</dbReference>
<dbReference type="InterPro" id="IPR003344">
    <property type="entry name" value="Big_1_dom"/>
</dbReference>
<name>D3E4R0_METRM</name>
<dbReference type="HOGENOM" id="CLU_304339_0_0_2"/>
<feature type="compositionally biased region" description="Low complexity" evidence="2">
    <location>
        <begin position="41"/>
        <end position="65"/>
    </location>
</feature>
<dbReference type="Proteomes" id="UP000008680">
    <property type="component" value="Chromosome"/>
</dbReference>
<feature type="region of interest" description="Disordered" evidence="2">
    <location>
        <begin position="41"/>
        <end position="123"/>
    </location>
</feature>
<dbReference type="PANTHER" id="PTHR33490">
    <property type="entry name" value="BLR5614 PROTEIN-RELATED"/>
    <property type="match status" value="1"/>
</dbReference>
<dbReference type="SUPFAM" id="SSF54001">
    <property type="entry name" value="Cysteine proteinases"/>
    <property type="match status" value="1"/>
</dbReference>
<dbReference type="eggNOG" id="arCOG02165">
    <property type="taxonomic scope" value="Archaea"/>
</dbReference>